<dbReference type="EMBL" id="QUNR01000004">
    <property type="protein sequence ID" value="REH36916.1"/>
    <property type="molecule type" value="Genomic_DNA"/>
</dbReference>
<sequence length="109" mass="11958">MTEAEITTLMWPVYLLSAGVVWWLASSLLLRGSSRVMRLLRLLLGVMLFTPTLTMSSGQLTLLPTAIAVIFDLMTHQGSLKSLLPWCFVAGLVLSIDALVHSESPKNDT</sequence>
<proteinExistence type="predicted"/>
<dbReference type="AlphaFoldDB" id="A0A3E0H220"/>
<dbReference type="RefSeq" id="WP_116208858.1">
    <property type="nucleotide sequence ID" value="NZ_QUNR01000004.1"/>
</dbReference>
<reference evidence="2 3" key="1">
    <citation type="submission" date="2018-08" db="EMBL/GenBank/DDBJ databases">
        <title>Genomic Encyclopedia of Type Strains, Phase IV (KMG-IV): sequencing the most valuable type-strain genomes for metagenomic binning, comparative biology and taxonomic classification.</title>
        <authorList>
            <person name="Goeker M."/>
        </authorList>
    </citation>
    <scope>NUCLEOTIDE SEQUENCE [LARGE SCALE GENOMIC DNA]</scope>
    <source>
        <strain evidence="2 3">DSM 26022</strain>
    </source>
</reference>
<keyword evidence="3" id="KW-1185">Reference proteome</keyword>
<keyword evidence="1" id="KW-0812">Transmembrane</keyword>
<feature type="transmembrane region" description="Helical" evidence="1">
    <location>
        <begin position="12"/>
        <end position="30"/>
    </location>
</feature>
<gene>
    <name evidence="2" type="ORF">DFR26_2056</name>
</gene>
<evidence type="ECO:0000313" key="2">
    <source>
        <dbReference type="EMBL" id="REH36916.1"/>
    </source>
</evidence>
<organism evidence="2 3">
    <name type="scientific">Paraperlucidibaca baekdonensis</name>
    <dbReference type="NCBI Taxonomy" id="748120"/>
    <lineage>
        <taxon>Bacteria</taxon>
        <taxon>Pseudomonadati</taxon>
        <taxon>Pseudomonadota</taxon>
        <taxon>Gammaproteobacteria</taxon>
        <taxon>Moraxellales</taxon>
        <taxon>Moraxellaceae</taxon>
        <taxon>Paraperlucidibaca</taxon>
    </lineage>
</organism>
<evidence type="ECO:0000256" key="1">
    <source>
        <dbReference type="SAM" id="Phobius"/>
    </source>
</evidence>
<comment type="caution">
    <text evidence="2">The sequence shown here is derived from an EMBL/GenBank/DDBJ whole genome shotgun (WGS) entry which is preliminary data.</text>
</comment>
<protein>
    <submittedName>
        <fullName evidence="2">Uncharacterized protein</fullName>
    </submittedName>
</protein>
<accession>A0A3E0H220</accession>
<keyword evidence="1" id="KW-0472">Membrane</keyword>
<feature type="transmembrane region" description="Helical" evidence="1">
    <location>
        <begin position="42"/>
        <end position="71"/>
    </location>
</feature>
<dbReference type="Proteomes" id="UP000256774">
    <property type="component" value="Unassembled WGS sequence"/>
</dbReference>
<name>A0A3E0H220_9GAMM</name>
<keyword evidence="1" id="KW-1133">Transmembrane helix</keyword>
<evidence type="ECO:0000313" key="3">
    <source>
        <dbReference type="Proteomes" id="UP000256774"/>
    </source>
</evidence>